<reference evidence="1 2" key="1">
    <citation type="submission" date="2019-01" db="EMBL/GenBank/DDBJ databases">
        <title>Sequencing of cultivated peanut Arachis hypogaea provides insights into genome evolution and oil improvement.</title>
        <authorList>
            <person name="Chen X."/>
        </authorList>
    </citation>
    <scope>NUCLEOTIDE SEQUENCE [LARGE SCALE GENOMIC DNA]</scope>
    <source>
        <strain evidence="2">cv. Fuhuasheng</strain>
        <tissue evidence="1">Leaves</tissue>
    </source>
</reference>
<evidence type="ECO:0000313" key="1">
    <source>
        <dbReference type="EMBL" id="RYQ82151.1"/>
    </source>
</evidence>
<proteinExistence type="predicted"/>
<sequence length="215" mass="25090">MSIIIVLENIKRSFYNLPEKPAETKAAIKRFCSICCQLLLIWIKITRSGLQFRAELIAEVVIQLGRNMNIIKVCQASFLVQAPHFASHNSTCQIERWRVPKNKFLKKQINLGSRRGLQRQEDFQQKFPCAFLENARFQDYAHQIGKRPQTPYVHAMAAIDRREDRPEGYVHQWQKMDAFKATYAHSISPVNSNEYWDKSGQVPYPPKLRDQLDVL</sequence>
<evidence type="ECO:0000313" key="2">
    <source>
        <dbReference type="Proteomes" id="UP000289738"/>
    </source>
</evidence>
<dbReference type="AlphaFoldDB" id="A0A444WXL5"/>
<gene>
    <name evidence="1" type="ORF">Ahy_B10g100754</name>
</gene>
<protein>
    <submittedName>
        <fullName evidence="1">Uncharacterized protein</fullName>
    </submittedName>
</protein>
<dbReference type="EMBL" id="SDMP01000020">
    <property type="protein sequence ID" value="RYQ82151.1"/>
    <property type="molecule type" value="Genomic_DNA"/>
</dbReference>
<accession>A0A444WXL5</accession>
<dbReference type="Proteomes" id="UP000289738">
    <property type="component" value="Chromosome B10"/>
</dbReference>
<organism evidence="1 2">
    <name type="scientific">Arachis hypogaea</name>
    <name type="common">Peanut</name>
    <dbReference type="NCBI Taxonomy" id="3818"/>
    <lineage>
        <taxon>Eukaryota</taxon>
        <taxon>Viridiplantae</taxon>
        <taxon>Streptophyta</taxon>
        <taxon>Embryophyta</taxon>
        <taxon>Tracheophyta</taxon>
        <taxon>Spermatophyta</taxon>
        <taxon>Magnoliopsida</taxon>
        <taxon>eudicotyledons</taxon>
        <taxon>Gunneridae</taxon>
        <taxon>Pentapetalae</taxon>
        <taxon>rosids</taxon>
        <taxon>fabids</taxon>
        <taxon>Fabales</taxon>
        <taxon>Fabaceae</taxon>
        <taxon>Papilionoideae</taxon>
        <taxon>50 kb inversion clade</taxon>
        <taxon>dalbergioids sensu lato</taxon>
        <taxon>Dalbergieae</taxon>
        <taxon>Pterocarpus clade</taxon>
        <taxon>Arachis</taxon>
    </lineage>
</organism>
<keyword evidence="2" id="KW-1185">Reference proteome</keyword>
<name>A0A444WXL5_ARAHY</name>
<comment type="caution">
    <text evidence="1">The sequence shown here is derived from an EMBL/GenBank/DDBJ whole genome shotgun (WGS) entry which is preliminary data.</text>
</comment>